<keyword evidence="1" id="KW-0472">Membrane</keyword>
<feature type="domain" description="EAL" evidence="2">
    <location>
        <begin position="406"/>
        <end position="645"/>
    </location>
</feature>
<gene>
    <name evidence="3" type="ORF">EP13_04930</name>
</gene>
<protein>
    <submittedName>
        <fullName evidence="3">Diguanylate cyclase</fullName>
    </submittedName>
</protein>
<evidence type="ECO:0000256" key="1">
    <source>
        <dbReference type="SAM" id="Phobius"/>
    </source>
</evidence>
<dbReference type="GeneID" id="78254273"/>
<dbReference type="PROSITE" id="PS50883">
    <property type="entry name" value="EAL"/>
    <property type="match status" value="1"/>
</dbReference>
<dbReference type="EMBL" id="CP008849">
    <property type="protein sequence ID" value="AIF98095.1"/>
    <property type="molecule type" value="Genomic_DNA"/>
</dbReference>
<dbReference type="eggNOG" id="COG2199">
    <property type="taxonomic scope" value="Bacteria"/>
</dbReference>
<dbReference type="eggNOG" id="COG2200">
    <property type="taxonomic scope" value="Bacteria"/>
</dbReference>
<evidence type="ECO:0000259" key="2">
    <source>
        <dbReference type="PROSITE" id="PS50883"/>
    </source>
</evidence>
<dbReference type="KEGG" id="aal:EP13_04930"/>
<dbReference type="Pfam" id="PF00563">
    <property type="entry name" value="EAL"/>
    <property type="match status" value="1"/>
</dbReference>
<dbReference type="RefSeq" id="WP_044056296.1">
    <property type="nucleotide sequence ID" value="NZ_CBCSKJ010000001.1"/>
</dbReference>
<feature type="transmembrane region" description="Helical" evidence="1">
    <location>
        <begin position="7"/>
        <end position="28"/>
    </location>
</feature>
<dbReference type="Pfam" id="PF16448">
    <property type="entry name" value="LapD_MoxY_N"/>
    <property type="match status" value="1"/>
</dbReference>
<dbReference type="Gene3D" id="3.20.20.450">
    <property type="entry name" value="EAL domain"/>
    <property type="match status" value="1"/>
</dbReference>
<dbReference type="InterPro" id="IPR032244">
    <property type="entry name" value="LapD_MoxY_N"/>
</dbReference>
<keyword evidence="4" id="KW-1185">Reference proteome</keyword>
<keyword evidence="1" id="KW-1133">Transmembrane helix</keyword>
<proteinExistence type="predicted"/>
<dbReference type="GO" id="GO:0071111">
    <property type="term" value="F:cyclic-guanylate-specific phosphodiesterase activity"/>
    <property type="evidence" value="ECO:0007669"/>
    <property type="project" value="InterPro"/>
</dbReference>
<dbReference type="Gene3D" id="3.30.110.200">
    <property type="match status" value="1"/>
</dbReference>
<keyword evidence="1" id="KW-0812">Transmembrane</keyword>
<dbReference type="InterPro" id="IPR050706">
    <property type="entry name" value="Cyclic-di-GMP_PDE-like"/>
</dbReference>
<name>A0A075NZQ2_9ALTE</name>
<dbReference type="Proteomes" id="UP000056090">
    <property type="component" value="Chromosome"/>
</dbReference>
<dbReference type="InterPro" id="IPR042461">
    <property type="entry name" value="LapD_MoxY_peri_C"/>
</dbReference>
<dbReference type="InterPro" id="IPR001633">
    <property type="entry name" value="EAL_dom"/>
</dbReference>
<organism evidence="3 4">
    <name type="scientific">Alteromonas australica</name>
    <dbReference type="NCBI Taxonomy" id="589873"/>
    <lineage>
        <taxon>Bacteria</taxon>
        <taxon>Pseudomonadati</taxon>
        <taxon>Pseudomonadota</taxon>
        <taxon>Gammaproteobacteria</taxon>
        <taxon>Alteromonadales</taxon>
        <taxon>Alteromonadaceae</taxon>
        <taxon>Alteromonas/Salinimonas group</taxon>
        <taxon>Alteromonas</taxon>
    </lineage>
</organism>
<dbReference type="Gene3D" id="6.20.270.20">
    <property type="entry name" value="LapD/MoxY periplasmic domain"/>
    <property type="match status" value="1"/>
</dbReference>
<evidence type="ECO:0000313" key="4">
    <source>
        <dbReference type="Proteomes" id="UP000056090"/>
    </source>
</evidence>
<dbReference type="AlphaFoldDB" id="A0A075NZQ2"/>
<evidence type="ECO:0000313" key="3">
    <source>
        <dbReference type="EMBL" id="AIF98095.1"/>
    </source>
</evidence>
<dbReference type="PANTHER" id="PTHR33121">
    <property type="entry name" value="CYCLIC DI-GMP PHOSPHODIESTERASE PDEF"/>
    <property type="match status" value="1"/>
</dbReference>
<accession>A0A075NZQ2</accession>
<dbReference type="PANTHER" id="PTHR33121:SF70">
    <property type="entry name" value="SIGNALING PROTEIN YKOW"/>
    <property type="match status" value="1"/>
</dbReference>
<sequence length="645" mass="73507">MSITKELWLAVIVVIFVAIAGSVTIHGFTTKRYVEEQLYAKNLDNASMLALTLSNLEKDHDTLDLFIMSQFDIGHYASIYLVKSDGKIVSQYTHPVQLDENTPRWFARLFTPEVDVGMAQVSEGWGQYGSVFVQTDTSFALAAMWRATLRLIVGLSIVGFIAGLIGAWALRLIMRPLDGVVEQAELFSKMRFVQLSIPRTLELKRVVKAMNQLARNSERIMNEENSRLDLMRFRTQFDEESGLANREYFISILKGQLAFRDTDGVNCVFLIRFSGGKDAFLRSKPETRKKRLQSLIKEINESLNLHHHHFTDSRVARLQKNEIAVLLTETHDAETVAEALHGACLSELCQKGDPKVYQAVVKLREDDDYSTALMRLDAMVDEAELEDEEEPFIESALSVYTSHVEEMRWQKMLQSVIDHADVETFNYPVLDVDRHLVHYQSWAGIEIDGEQRKSGYYTHWARYLGLLPQLELTTLVHLLNTINNSKTPSKFAFLCSEQFLLNQETLAQLYFQLNMNRDAAKQLCIEVRESTATRYPREFELLSSTLKAIGCQIGLKRVGESFSQLKRVQEMGLNYVKIDSAFMADIDENSANHAFLRGFCSLAHTFGIKVYVDGIKRSDTQELFVELGIDGVVSHIEIIEHLLDD</sequence>
<feature type="transmembrane region" description="Helical" evidence="1">
    <location>
        <begin position="151"/>
        <end position="170"/>
    </location>
</feature>
<dbReference type="SMART" id="SM00052">
    <property type="entry name" value="EAL"/>
    <property type="match status" value="1"/>
</dbReference>
<reference evidence="3 4" key="1">
    <citation type="submission" date="2014-06" db="EMBL/GenBank/DDBJ databases">
        <title>Genomes of Alteromonas australica, a world apart.</title>
        <authorList>
            <person name="Gonzaga A."/>
            <person name="Lopez-Perez M."/>
            <person name="Rodriguez-Valera F."/>
        </authorList>
    </citation>
    <scope>NUCLEOTIDE SEQUENCE [LARGE SCALE GENOMIC DNA]</scope>
    <source>
        <strain evidence="3 4">H 17</strain>
    </source>
</reference>
<dbReference type="InterPro" id="IPR035919">
    <property type="entry name" value="EAL_sf"/>
</dbReference>
<dbReference type="SUPFAM" id="SSF141868">
    <property type="entry name" value="EAL domain-like"/>
    <property type="match status" value="1"/>
</dbReference>